<proteinExistence type="predicted"/>
<evidence type="ECO:0008006" key="4">
    <source>
        <dbReference type="Google" id="ProtNLM"/>
    </source>
</evidence>
<feature type="signal peptide" evidence="1">
    <location>
        <begin position="1"/>
        <end position="19"/>
    </location>
</feature>
<protein>
    <recommendedName>
        <fullName evidence="4">AA1-like domain-containing protein</fullName>
    </recommendedName>
</protein>
<gene>
    <name evidence="2" type="ORF">PoMZ_12257</name>
</gene>
<dbReference type="AlphaFoldDB" id="A0A4P7NMN2"/>
<keyword evidence="1" id="KW-0732">Signal</keyword>
<evidence type="ECO:0000256" key="1">
    <source>
        <dbReference type="SAM" id="SignalP"/>
    </source>
</evidence>
<feature type="chain" id="PRO_5020311622" description="AA1-like domain-containing protein" evidence="1">
    <location>
        <begin position="20"/>
        <end position="96"/>
    </location>
</feature>
<dbReference type="Proteomes" id="UP000294847">
    <property type="component" value="Chromosome 5"/>
</dbReference>
<evidence type="ECO:0000313" key="2">
    <source>
        <dbReference type="EMBL" id="QBZ63359.1"/>
    </source>
</evidence>
<accession>A0A4P7NMN2</accession>
<reference evidence="2 3" key="1">
    <citation type="journal article" date="2019" name="Mol. Biol. Evol.">
        <title>Blast fungal genomes show frequent chromosomal changes, gene gains and losses, and effector gene turnover.</title>
        <authorList>
            <person name="Gomez Luciano L.B."/>
            <person name="Jason Tsai I."/>
            <person name="Chuma I."/>
            <person name="Tosa Y."/>
            <person name="Chen Y.H."/>
            <person name="Li J.Y."/>
            <person name="Li M.Y."/>
            <person name="Jade Lu M.Y."/>
            <person name="Nakayashiki H."/>
            <person name="Li W.H."/>
        </authorList>
    </citation>
    <scope>NUCLEOTIDE SEQUENCE [LARGE SCALE GENOMIC DNA]</scope>
    <source>
        <strain evidence="2">MZ5-1-6</strain>
    </source>
</reference>
<name>A0A4P7NMN2_PYROR</name>
<organism evidence="2 3">
    <name type="scientific">Pyricularia oryzae</name>
    <name type="common">Rice blast fungus</name>
    <name type="synonym">Magnaporthe oryzae</name>
    <dbReference type="NCBI Taxonomy" id="318829"/>
    <lineage>
        <taxon>Eukaryota</taxon>
        <taxon>Fungi</taxon>
        <taxon>Dikarya</taxon>
        <taxon>Ascomycota</taxon>
        <taxon>Pezizomycotina</taxon>
        <taxon>Sordariomycetes</taxon>
        <taxon>Sordariomycetidae</taxon>
        <taxon>Magnaporthales</taxon>
        <taxon>Pyriculariaceae</taxon>
        <taxon>Pyricularia</taxon>
    </lineage>
</organism>
<evidence type="ECO:0000313" key="3">
    <source>
        <dbReference type="Proteomes" id="UP000294847"/>
    </source>
</evidence>
<sequence length="96" mass="10775">MQLKTIAVSLGLFALHASAEINCKVELLAKNPVPYNPAISIQPAVFVRPGRSGSFETYDYTLNFETTADCRFIENYTLTGVIRHDKWELVISRVDV</sequence>
<dbReference type="EMBL" id="CP034208">
    <property type="protein sequence ID" value="QBZ63359.1"/>
    <property type="molecule type" value="Genomic_DNA"/>
</dbReference>